<dbReference type="GO" id="GO:0003677">
    <property type="term" value="F:DNA binding"/>
    <property type="evidence" value="ECO:0007669"/>
    <property type="project" value="InterPro"/>
</dbReference>
<dbReference type="GO" id="GO:0005665">
    <property type="term" value="C:RNA polymerase II, core complex"/>
    <property type="evidence" value="ECO:0007669"/>
    <property type="project" value="TreeGrafter"/>
</dbReference>
<dbReference type="InterPro" id="IPR014381">
    <property type="entry name" value="Arch_Rpo5/euc_Rpb5"/>
</dbReference>
<dbReference type="OrthoDB" id="248779at2759"/>
<dbReference type="InterPro" id="IPR000783">
    <property type="entry name" value="RNA_pol_subH/Rpb5_C"/>
</dbReference>
<dbReference type="Pfam" id="PF03871">
    <property type="entry name" value="RNA_pol_Rpb5_N"/>
    <property type="match status" value="1"/>
</dbReference>
<dbReference type="SUPFAM" id="SSF53036">
    <property type="entry name" value="Eukaryotic RPB5 N-terminal domain"/>
    <property type="match status" value="1"/>
</dbReference>
<gene>
    <name evidence="9" type="ORF">AB675_1574</name>
</gene>
<dbReference type="InterPro" id="IPR035913">
    <property type="entry name" value="RPB5-like_sf"/>
</dbReference>
<dbReference type="PIRSF" id="PIRSF000747">
    <property type="entry name" value="RPB5"/>
    <property type="match status" value="1"/>
</dbReference>
<dbReference type="NCBIfam" id="NF007129">
    <property type="entry name" value="PRK09570.1"/>
    <property type="match status" value="1"/>
</dbReference>
<dbReference type="InterPro" id="IPR005571">
    <property type="entry name" value="RNA_pol_Rpb5_N"/>
</dbReference>
<dbReference type="EMBL" id="LFJN01000025">
    <property type="protein sequence ID" value="KPI37172.1"/>
    <property type="molecule type" value="Genomic_DNA"/>
</dbReference>
<dbReference type="InterPro" id="IPR020608">
    <property type="entry name" value="RNA_pol_subH/Rpb5_CS"/>
</dbReference>
<dbReference type="STRING" id="1664694.A0A0N1HKB5"/>
<keyword evidence="10" id="KW-1185">Reference proteome</keyword>
<dbReference type="PROSITE" id="PS01110">
    <property type="entry name" value="RNA_POL_H_23KD"/>
    <property type="match status" value="1"/>
</dbReference>
<dbReference type="PANTHER" id="PTHR10535:SF0">
    <property type="entry name" value="DNA-DIRECTED RNA POLYMERASES I, II, AND III SUBUNIT RPABC1"/>
    <property type="match status" value="1"/>
</dbReference>
<evidence type="ECO:0000259" key="8">
    <source>
        <dbReference type="Pfam" id="PF03871"/>
    </source>
</evidence>
<dbReference type="RefSeq" id="XP_017997135.1">
    <property type="nucleotide sequence ID" value="XM_018141474.1"/>
</dbReference>
<reference evidence="9 10" key="1">
    <citation type="submission" date="2015-06" db="EMBL/GenBank/DDBJ databases">
        <title>Draft genome of the ant-associated black yeast Phialophora attae CBS 131958.</title>
        <authorList>
            <person name="Moreno L.F."/>
            <person name="Stielow B.J."/>
            <person name="de Hoog S."/>
            <person name="Vicente V.A."/>
            <person name="Weiss V.A."/>
            <person name="de Vries M."/>
            <person name="Cruz L.M."/>
            <person name="Souza E.M."/>
        </authorList>
    </citation>
    <scope>NUCLEOTIDE SEQUENCE [LARGE SCALE GENOMIC DNA]</scope>
    <source>
        <strain evidence="9 10">CBS 131958</strain>
    </source>
</reference>
<evidence type="ECO:0000256" key="1">
    <source>
        <dbReference type="ARBA" id="ARBA00004123"/>
    </source>
</evidence>
<dbReference type="GO" id="GO:0006366">
    <property type="term" value="P:transcription by RNA polymerase II"/>
    <property type="evidence" value="ECO:0007669"/>
    <property type="project" value="TreeGrafter"/>
</dbReference>
<feature type="domain" description="RNA polymerase Rpb5 N-terminal" evidence="8">
    <location>
        <begin position="16"/>
        <end position="119"/>
    </location>
</feature>
<evidence type="ECO:0000256" key="4">
    <source>
        <dbReference type="ARBA" id="ARBA00023242"/>
    </source>
</evidence>
<evidence type="ECO:0000313" key="10">
    <source>
        <dbReference type="Proteomes" id="UP000038010"/>
    </source>
</evidence>
<name>A0A0N1HKB5_9EURO</name>
<dbReference type="PANTHER" id="PTHR10535">
    <property type="entry name" value="DNA-DIRECTED RNA POLYMERASES I, II, AND III SUBUNIT RPABC1"/>
    <property type="match status" value="1"/>
</dbReference>
<evidence type="ECO:0000256" key="5">
    <source>
        <dbReference type="ARBA" id="ARBA00025765"/>
    </source>
</evidence>
<dbReference type="AlphaFoldDB" id="A0A0N1HKB5"/>
<dbReference type="SUPFAM" id="SSF55287">
    <property type="entry name" value="RPB5-like RNA polymerase subunit"/>
    <property type="match status" value="1"/>
</dbReference>
<organism evidence="9 10">
    <name type="scientific">Cyphellophora attinorum</name>
    <dbReference type="NCBI Taxonomy" id="1664694"/>
    <lineage>
        <taxon>Eukaryota</taxon>
        <taxon>Fungi</taxon>
        <taxon>Dikarya</taxon>
        <taxon>Ascomycota</taxon>
        <taxon>Pezizomycotina</taxon>
        <taxon>Eurotiomycetes</taxon>
        <taxon>Chaetothyriomycetidae</taxon>
        <taxon>Chaetothyriales</taxon>
        <taxon>Cyphellophoraceae</taxon>
        <taxon>Cyphellophora</taxon>
    </lineage>
</organism>
<dbReference type="Pfam" id="PF01191">
    <property type="entry name" value="RNA_pol_Rpb5_C"/>
    <property type="match status" value="1"/>
</dbReference>
<dbReference type="InterPro" id="IPR036710">
    <property type="entry name" value="RNA_pol_Rpb5_N_sf"/>
</dbReference>
<proteinExistence type="inferred from homology"/>
<keyword evidence="9" id="KW-0240">DNA-directed RNA polymerase</keyword>
<comment type="caution">
    <text evidence="9">The sequence shown here is derived from an EMBL/GenBank/DDBJ whole genome shotgun (WGS) entry which is preliminary data.</text>
</comment>
<comment type="similarity">
    <text evidence="5">Belongs to the archaeal Rpo5/eukaryotic RPB5 RNA polymerase subunit family.</text>
</comment>
<evidence type="ECO:0000256" key="2">
    <source>
        <dbReference type="ARBA" id="ARBA00020809"/>
    </source>
</evidence>
<dbReference type="Gene3D" id="3.40.1340.10">
    <property type="entry name" value="RNA polymerase, Rpb5, N-terminal domain"/>
    <property type="match status" value="1"/>
</dbReference>
<feature type="domain" description="RNA polymerase subunit H/Rpb5 C-terminal" evidence="7">
    <location>
        <begin position="164"/>
        <end position="236"/>
    </location>
</feature>
<dbReference type="GO" id="GO:0042797">
    <property type="term" value="P:tRNA transcription by RNA polymerase III"/>
    <property type="evidence" value="ECO:0007669"/>
    <property type="project" value="TreeGrafter"/>
</dbReference>
<dbReference type="GO" id="GO:0006362">
    <property type="term" value="P:transcription elongation by RNA polymerase I"/>
    <property type="evidence" value="ECO:0007669"/>
    <property type="project" value="TreeGrafter"/>
</dbReference>
<dbReference type="Gene3D" id="3.90.940.20">
    <property type="entry name" value="RPB5-like RNA polymerase subunit"/>
    <property type="match status" value="1"/>
</dbReference>
<protein>
    <recommendedName>
        <fullName evidence="2">DNA-directed RNA polymerases I, II, and III subunit RPABC1</fullName>
    </recommendedName>
</protein>
<dbReference type="Proteomes" id="UP000038010">
    <property type="component" value="Unassembled WGS sequence"/>
</dbReference>
<sequence>MEVDPTTMSTDKVLAENTRLWRICRTYLEMLNDRGYEVAPSELKATLQDFLNKYSDQGALVDRRRLGAHFNPSKPMMERDTPRKTKKNPNPQTNAGDIFVQFCPDAPIGIKHTRAFAQELDKNGHRNGILITRVPPNAAALKAFEPLTEKGVIAETFSESDLLVNITKHELVPKHVLLSDEEKGTLLARYRLKETQLPRIQSGDPVARYLGLKKGQVVKIIRKSETAGRYASYRWVY</sequence>
<accession>A0A0N1HKB5</accession>
<evidence type="ECO:0000256" key="3">
    <source>
        <dbReference type="ARBA" id="ARBA00023163"/>
    </source>
</evidence>
<keyword evidence="3" id="KW-0804">Transcription</keyword>
<dbReference type="HAMAP" id="MF_00025">
    <property type="entry name" value="RNApol_Rpo5_RPB5"/>
    <property type="match status" value="1"/>
</dbReference>
<comment type="subcellular location">
    <subcellularLocation>
        <location evidence="1">Nucleus</location>
    </subcellularLocation>
</comment>
<dbReference type="VEuPathDB" id="FungiDB:AB675_1574"/>
<dbReference type="GO" id="GO:0003899">
    <property type="term" value="F:DNA-directed RNA polymerase activity"/>
    <property type="evidence" value="ECO:0007669"/>
    <property type="project" value="InterPro"/>
</dbReference>
<feature type="region of interest" description="Disordered" evidence="6">
    <location>
        <begin position="69"/>
        <end position="95"/>
    </location>
</feature>
<keyword evidence="4" id="KW-0539">Nucleus</keyword>
<dbReference type="GO" id="GO:0005736">
    <property type="term" value="C:RNA polymerase I complex"/>
    <property type="evidence" value="ECO:0007669"/>
    <property type="project" value="TreeGrafter"/>
</dbReference>
<evidence type="ECO:0000313" key="9">
    <source>
        <dbReference type="EMBL" id="KPI37172.1"/>
    </source>
</evidence>
<dbReference type="GO" id="GO:0005666">
    <property type="term" value="C:RNA polymerase III complex"/>
    <property type="evidence" value="ECO:0007669"/>
    <property type="project" value="TreeGrafter"/>
</dbReference>
<dbReference type="GeneID" id="28733354"/>
<dbReference type="FunFam" id="3.90.940.20:FF:000001">
    <property type="entry name" value="DNA-directed RNA polymerases I, II, and III subunit RPABC1"/>
    <property type="match status" value="1"/>
</dbReference>
<evidence type="ECO:0000259" key="7">
    <source>
        <dbReference type="Pfam" id="PF01191"/>
    </source>
</evidence>
<evidence type="ECO:0000256" key="6">
    <source>
        <dbReference type="SAM" id="MobiDB-lite"/>
    </source>
</evidence>